<dbReference type="InterPro" id="IPR017871">
    <property type="entry name" value="ABC_transporter-like_CS"/>
</dbReference>
<dbReference type="PROSITE" id="PS50893">
    <property type="entry name" value="ABC_TRANSPORTER_2"/>
    <property type="match status" value="1"/>
</dbReference>
<evidence type="ECO:0000256" key="3">
    <source>
        <dbReference type="ARBA" id="ARBA00022692"/>
    </source>
</evidence>
<feature type="compositionally biased region" description="Polar residues" evidence="9">
    <location>
        <begin position="1053"/>
        <end position="1072"/>
    </location>
</feature>
<dbReference type="GO" id="GO:0016887">
    <property type="term" value="F:ATP hydrolysis activity"/>
    <property type="evidence" value="ECO:0007669"/>
    <property type="project" value="InterPro"/>
</dbReference>
<dbReference type="SUPFAM" id="SSF90123">
    <property type="entry name" value="ABC transporter transmembrane region"/>
    <property type="match status" value="1"/>
</dbReference>
<evidence type="ECO:0000256" key="1">
    <source>
        <dbReference type="ARBA" id="ARBA00004141"/>
    </source>
</evidence>
<dbReference type="AlphaFoldDB" id="A0A1E3JZP5"/>
<feature type="compositionally biased region" description="Basic and acidic residues" evidence="9">
    <location>
        <begin position="889"/>
        <end position="902"/>
    </location>
</feature>
<dbReference type="InterPro" id="IPR011527">
    <property type="entry name" value="ABC1_TM_dom"/>
</dbReference>
<dbReference type="InterPro" id="IPR027417">
    <property type="entry name" value="P-loop_NTPase"/>
</dbReference>
<evidence type="ECO:0000256" key="7">
    <source>
        <dbReference type="ARBA" id="ARBA00023136"/>
    </source>
</evidence>
<dbReference type="PANTHER" id="PTHR24221">
    <property type="entry name" value="ATP-BINDING CASSETTE SUB-FAMILY B"/>
    <property type="match status" value="1"/>
</dbReference>
<feature type="domain" description="ABC transporter" evidence="11">
    <location>
        <begin position="620"/>
        <end position="854"/>
    </location>
</feature>
<keyword evidence="4" id="KW-0547">Nucleotide-binding</keyword>
<feature type="compositionally biased region" description="Basic and acidic residues" evidence="9">
    <location>
        <begin position="978"/>
        <end position="1006"/>
    </location>
</feature>
<sequence>MPPPILALVHYIHPALLSLPLPFLFAPKSSPPPALPGITPVTVQVTSPRRGLVLTALALLAVTSFLDLSVLVGDILSARARYGEELPARLVGTELWAEVVYGVGELLVWGIALVATVWRERFGKGLLVLGVLGVVGEIVNLVFLVKRELHASGSEHLFSILSLVPSSARLLLLPLLLSAVATPRVSFEPATERTGLLSESSEGTQSHSRETTAASDYGTFVPGTGVATPAPGPAQTDEQIAEQQRLQQEERNKQRKIKINKQLGSKRQPKKMLSLKEAWPKFKKILPMLWPSTSPKLQFYVGLTGLFILIERGLNPLLPITLGWVIAALGNWSSPVDVWKALGTYLFIRFIDSYGVISALQQYFWIPVVQYTDREMQLMSFNHLIDLSLSYHTKRNTGEVMRIVDRGSAINEVFRTCLFSVIPTIADTVIGLAVFLWLFGPLITFSIIGVMVPYCVFSFVATRITQKTRREYIDNDVRQRGIVSDVLTNWESVKYFTSESREAARFEEAVDDLLKVDYKWRMGYQVIYATQSLILVVAFAVGAVLLALRIMNGNGSSASFVVYVTYFSQFTRPLNQLSSLYKEISSDITDAEKLLALLGEQTDIKDKPDARELILTDGVIEFDNVTFSYDGKKDAVKNISFKLEKGQSLALVGQTGSGKSTILRLLYRFYDIQSGHIYIDGQDISSVTQASLRRAIGIVPQDSVLWNDSIAANIAYGDPNATDEEVIEAAKAGRIHDKIMTFDEQYDTLVGERGVRLSGGEKQRVSLSRMFLKNPRILVLDEATSALDTETEREIQKSLVKLAEGRTSLSIAHRLSTIINSDKIVVMGDGEILEIGTYKELIDKDGTFATMWRRQIYTEAELLEGDAIDQFAHALPTAADFRHYRETGEAVKSPTAEKKQEGSHAGNGNVPQLEAAVPAAKEDVPEVDAKNDAEGFEVEQSAPAPGPIAEDPKALSFADTVKADAEPKTEEVEAEVEQASRESASEETKEEVAPKTEEVPEPEVKAPETFADKAAAPVAPSGTVPEPATPKVVPFPSASSPRPVSFPGPPSSSTPANHRLSTLSAYSASPITPGNEPPSPTKSDAVSGFSDKSGTPGPGTEDKRRKRLSSIKGFVRRISDQGGLTRSASGLKSPRVSTDGGLPETAENEADERTTLLSPLTAEARTPTPGPAAKPQAPIKTHGGGSSSKEKKKNKRSRH</sequence>
<feature type="transmembrane region" description="Helical" evidence="10">
    <location>
        <begin position="95"/>
        <end position="118"/>
    </location>
</feature>
<proteinExistence type="inferred from homology"/>
<feature type="compositionally biased region" description="Polar residues" evidence="9">
    <location>
        <begin position="236"/>
        <end position="246"/>
    </location>
</feature>
<dbReference type="PANTHER" id="PTHR24221:SF648">
    <property type="entry name" value="ABC-TYPE TRANSPORTER ATR1"/>
    <property type="match status" value="1"/>
</dbReference>
<feature type="compositionally biased region" description="Polar residues" evidence="9">
    <location>
        <begin position="197"/>
        <end position="214"/>
    </location>
</feature>
<dbReference type="InterPro" id="IPR039421">
    <property type="entry name" value="Type_1_exporter"/>
</dbReference>
<evidence type="ECO:0000256" key="5">
    <source>
        <dbReference type="ARBA" id="ARBA00022840"/>
    </source>
</evidence>
<feature type="transmembrane region" description="Helical" evidence="10">
    <location>
        <begin position="526"/>
        <end position="548"/>
    </location>
</feature>
<dbReference type="FunFam" id="3.40.50.300:FF:000287">
    <property type="entry name" value="Multidrug ABC transporter ATP-binding protein"/>
    <property type="match status" value="1"/>
</dbReference>
<dbReference type="InterPro" id="IPR036640">
    <property type="entry name" value="ABC1_TM_sf"/>
</dbReference>
<name>A0A1E3JZP5_9TREE</name>
<dbReference type="GO" id="GO:0005524">
    <property type="term" value="F:ATP binding"/>
    <property type="evidence" value="ECO:0007669"/>
    <property type="project" value="UniProtKB-KW"/>
</dbReference>
<feature type="compositionally biased region" description="Basic and acidic residues" evidence="9">
    <location>
        <begin position="961"/>
        <end position="971"/>
    </location>
</feature>
<evidence type="ECO:0000256" key="4">
    <source>
        <dbReference type="ARBA" id="ARBA00022741"/>
    </source>
</evidence>
<feature type="region of interest" description="Disordered" evidence="9">
    <location>
        <begin position="191"/>
        <end position="267"/>
    </location>
</feature>
<comment type="similarity">
    <text evidence="8">Belongs to the ABC transporter superfamily. ABCB family. Heavy Metal importer (TC 3.A.1.210) subfamily.</text>
</comment>
<gene>
    <name evidence="13" type="ORF">L198_01576</name>
</gene>
<feature type="region of interest" description="Disordered" evidence="9">
    <location>
        <begin position="937"/>
        <end position="1199"/>
    </location>
</feature>
<dbReference type="Pfam" id="PF00005">
    <property type="entry name" value="ABC_tran"/>
    <property type="match status" value="1"/>
</dbReference>
<feature type="transmembrane region" description="Helical" evidence="10">
    <location>
        <begin position="416"/>
        <end position="437"/>
    </location>
</feature>
<evidence type="ECO:0000259" key="12">
    <source>
        <dbReference type="PROSITE" id="PS50929"/>
    </source>
</evidence>
<dbReference type="InterPro" id="IPR003439">
    <property type="entry name" value="ABC_transporter-like_ATP-bd"/>
</dbReference>
<feature type="transmembrane region" description="Helical" evidence="10">
    <location>
        <begin position="157"/>
        <end position="177"/>
    </location>
</feature>
<dbReference type="Pfam" id="PF00664">
    <property type="entry name" value="ABC_membrane"/>
    <property type="match status" value="1"/>
</dbReference>
<evidence type="ECO:0000256" key="10">
    <source>
        <dbReference type="SAM" id="Phobius"/>
    </source>
</evidence>
<dbReference type="Gene3D" id="3.40.50.300">
    <property type="entry name" value="P-loop containing nucleotide triphosphate hydrolases"/>
    <property type="match status" value="1"/>
</dbReference>
<evidence type="ECO:0000313" key="14">
    <source>
        <dbReference type="Proteomes" id="UP000094819"/>
    </source>
</evidence>
<evidence type="ECO:0000313" key="13">
    <source>
        <dbReference type="EMBL" id="ODO06344.1"/>
    </source>
</evidence>
<evidence type="ECO:0000259" key="11">
    <source>
        <dbReference type="PROSITE" id="PS50893"/>
    </source>
</evidence>
<dbReference type="Proteomes" id="UP000094819">
    <property type="component" value="Unassembled WGS sequence"/>
</dbReference>
<feature type="domain" description="ABC transmembrane type-1" evidence="12">
    <location>
        <begin position="303"/>
        <end position="586"/>
    </location>
</feature>
<dbReference type="OrthoDB" id="6500128at2759"/>
<dbReference type="SMART" id="SM00382">
    <property type="entry name" value="AAA"/>
    <property type="match status" value="1"/>
</dbReference>
<accession>A0A1E3JZP5</accession>
<dbReference type="EMBL" id="AWGH01000003">
    <property type="protein sequence ID" value="ODO06344.1"/>
    <property type="molecule type" value="Genomic_DNA"/>
</dbReference>
<evidence type="ECO:0000256" key="8">
    <source>
        <dbReference type="ARBA" id="ARBA00024363"/>
    </source>
</evidence>
<dbReference type="SUPFAM" id="SSF52540">
    <property type="entry name" value="P-loop containing nucleoside triphosphate hydrolases"/>
    <property type="match status" value="1"/>
</dbReference>
<evidence type="ECO:0000256" key="9">
    <source>
        <dbReference type="SAM" id="MobiDB-lite"/>
    </source>
</evidence>
<keyword evidence="5" id="KW-0067">ATP-binding</keyword>
<evidence type="ECO:0000256" key="6">
    <source>
        <dbReference type="ARBA" id="ARBA00022989"/>
    </source>
</evidence>
<dbReference type="PROSITE" id="PS00211">
    <property type="entry name" value="ABC_TRANSPORTER_1"/>
    <property type="match status" value="1"/>
</dbReference>
<feature type="compositionally biased region" description="Basic residues" evidence="9">
    <location>
        <begin position="1190"/>
        <end position="1199"/>
    </location>
</feature>
<organism evidence="13 14">
    <name type="scientific">Cryptococcus wingfieldii CBS 7118</name>
    <dbReference type="NCBI Taxonomy" id="1295528"/>
    <lineage>
        <taxon>Eukaryota</taxon>
        <taxon>Fungi</taxon>
        <taxon>Dikarya</taxon>
        <taxon>Basidiomycota</taxon>
        <taxon>Agaricomycotina</taxon>
        <taxon>Tremellomycetes</taxon>
        <taxon>Tremellales</taxon>
        <taxon>Cryptococcaceae</taxon>
        <taxon>Cryptococcus</taxon>
    </lineage>
</organism>
<dbReference type="PROSITE" id="PS50929">
    <property type="entry name" value="ABC_TM1F"/>
    <property type="match status" value="1"/>
</dbReference>
<dbReference type="CDD" id="cd18583">
    <property type="entry name" value="ABC_6TM_HMT1"/>
    <property type="match status" value="1"/>
</dbReference>
<dbReference type="Gene3D" id="1.20.1560.10">
    <property type="entry name" value="ABC transporter type 1, transmembrane domain"/>
    <property type="match status" value="1"/>
</dbReference>
<keyword evidence="6 10" id="KW-1133">Transmembrane helix</keyword>
<keyword evidence="14" id="KW-1185">Reference proteome</keyword>
<feature type="transmembrane region" description="Helical" evidence="10">
    <location>
        <begin position="125"/>
        <end position="145"/>
    </location>
</feature>
<dbReference type="GeneID" id="30190789"/>
<comment type="subcellular location">
    <subcellularLocation>
        <location evidence="1">Membrane</location>
        <topology evidence="1">Multi-pass membrane protein</topology>
    </subcellularLocation>
</comment>
<dbReference type="CDD" id="cd03253">
    <property type="entry name" value="ABCC_ATM1_transporter"/>
    <property type="match status" value="1"/>
</dbReference>
<keyword evidence="2" id="KW-0813">Transport</keyword>
<feature type="region of interest" description="Disordered" evidence="9">
    <location>
        <begin position="889"/>
        <end position="911"/>
    </location>
</feature>
<feature type="transmembrane region" description="Helical" evidence="10">
    <location>
        <begin position="443"/>
        <end position="462"/>
    </location>
</feature>
<dbReference type="GO" id="GO:0016020">
    <property type="term" value="C:membrane"/>
    <property type="evidence" value="ECO:0007669"/>
    <property type="project" value="UniProtKB-SubCell"/>
</dbReference>
<feature type="transmembrane region" description="Helical" evidence="10">
    <location>
        <begin position="52"/>
        <end position="75"/>
    </location>
</feature>
<protein>
    <submittedName>
        <fullName evidence="13">ABC transporter</fullName>
    </submittedName>
</protein>
<evidence type="ECO:0000256" key="2">
    <source>
        <dbReference type="ARBA" id="ARBA00022448"/>
    </source>
</evidence>
<dbReference type="GO" id="GO:0140359">
    <property type="term" value="F:ABC-type transporter activity"/>
    <property type="evidence" value="ECO:0007669"/>
    <property type="project" value="InterPro"/>
</dbReference>
<dbReference type="InterPro" id="IPR003593">
    <property type="entry name" value="AAA+_ATPase"/>
</dbReference>
<dbReference type="RefSeq" id="XP_019034444.1">
    <property type="nucleotide sequence ID" value="XM_019173739.1"/>
</dbReference>
<comment type="caution">
    <text evidence="13">The sequence shown here is derived from an EMBL/GenBank/DDBJ whole genome shotgun (WGS) entry which is preliminary data.</text>
</comment>
<keyword evidence="3 10" id="KW-0812">Transmembrane</keyword>
<reference evidence="13 14" key="1">
    <citation type="submission" date="2016-06" db="EMBL/GenBank/DDBJ databases">
        <title>Evolution of pathogenesis and genome organization in the Tremellales.</title>
        <authorList>
            <person name="Cuomo C."/>
            <person name="Litvintseva A."/>
            <person name="Heitman J."/>
            <person name="Chen Y."/>
            <person name="Sun S."/>
            <person name="Springer D."/>
            <person name="Dromer F."/>
            <person name="Young S."/>
            <person name="Zeng Q."/>
            <person name="Chapman S."/>
            <person name="Gujja S."/>
            <person name="Saif S."/>
            <person name="Birren B."/>
        </authorList>
    </citation>
    <scope>NUCLEOTIDE SEQUENCE [LARGE SCALE GENOMIC DNA]</scope>
    <source>
        <strain evidence="13 14">CBS 7118</strain>
    </source>
</reference>
<keyword evidence="7 10" id="KW-0472">Membrane</keyword>